<dbReference type="InterPro" id="IPR006664">
    <property type="entry name" value="OMP_bac"/>
</dbReference>
<organism evidence="8">
    <name type="scientific">uncultured bacterium pAW1</name>
    <dbReference type="NCBI Taxonomy" id="1781155"/>
    <lineage>
        <taxon>Bacteria</taxon>
        <taxon>environmental samples</taxon>
    </lineage>
</organism>
<evidence type="ECO:0000256" key="1">
    <source>
        <dbReference type="ARBA" id="ARBA00004442"/>
    </source>
</evidence>
<dbReference type="Gene3D" id="3.30.1330.60">
    <property type="entry name" value="OmpA-like domain"/>
    <property type="match status" value="1"/>
</dbReference>
<feature type="region of interest" description="Disordered" evidence="6">
    <location>
        <begin position="236"/>
        <end position="264"/>
    </location>
</feature>
<evidence type="ECO:0000256" key="4">
    <source>
        <dbReference type="ARBA" id="ARBA00023237"/>
    </source>
</evidence>
<dbReference type="PANTHER" id="PTHR30329">
    <property type="entry name" value="STATOR ELEMENT OF FLAGELLAR MOTOR COMPLEX"/>
    <property type="match status" value="1"/>
</dbReference>
<keyword evidence="4" id="KW-0998">Cell outer membrane</keyword>
<dbReference type="AlphaFoldDB" id="A0A1C9U4Q3"/>
<keyword evidence="2" id="KW-0732">Signal</keyword>
<keyword evidence="3 5" id="KW-0472">Membrane</keyword>
<dbReference type="InterPro" id="IPR006665">
    <property type="entry name" value="OmpA-like"/>
</dbReference>
<dbReference type="InterPro" id="IPR050330">
    <property type="entry name" value="Bact_OuterMem_StrucFunc"/>
</dbReference>
<protein>
    <recommendedName>
        <fullName evidence="7">OmpA-like domain-containing protein</fullName>
    </recommendedName>
</protein>
<sequence>MRGTLTLILAGAICLCGIAAVASEIPFSLGVYGGGQTLRLGDVFAFKTEATYGARGGFQLGSGFEFGLDVSFVKLGNDEDKDSTAALGTLRNDIPLTFKATRVGAYIEKKIWNAESRFNLSLGLGGGMLYWKMLDPSTDSIYQTVNNDDRPVQLKASELILSPQLNLHWQMMRRISWTGMIRGDYLTGGGVDFAEAVESARDRWLFTAALGLNFHIGSRGASGAWQDERAEIINRPRPQTAAARTARDRDSDADGITDDKDRCASTRAGAVVDKNGCPLDSDGDGVYDGLDDCPDSPREALGLVDINGCPVDSDFDGVPDYLDACPSDPVGAQVDARGCPLDGDKDGVPDGLDDCPSTLAGAQVDRHGCMDLKVFDQPMLLYIDYPPGSFEVDNRNKERLQKLATLLQVVPDITLEVLAYSDDIGTEVANLKLSEKRANRVRDFLVAYGVATDRIRPVGKGEVDPVASNQTAEGRAKNRRIEIIFHK</sequence>
<dbReference type="PANTHER" id="PTHR30329:SF21">
    <property type="entry name" value="LIPOPROTEIN YIAD-RELATED"/>
    <property type="match status" value="1"/>
</dbReference>
<dbReference type="EMBL" id="KT982360">
    <property type="protein sequence ID" value="AOR51117.1"/>
    <property type="molecule type" value="Genomic_DNA"/>
</dbReference>
<comment type="subcellular location">
    <subcellularLocation>
        <location evidence="1">Cell outer membrane</location>
    </subcellularLocation>
</comment>
<accession>A0A1C9U4Q3</accession>
<proteinExistence type="predicted"/>
<dbReference type="InterPro" id="IPR028974">
    <property type="entry name" value="TSP_type-3_rpt"/>
</dbReference>
<evidence type="ECO:0000256" key="6">
    <source>
        <dbReference type="SAM" id="MobiDB-lite"/>
    </source>
</evidence>
<reference evidence="8" key="1">
    <citation type="journal article" date="2016" name="Sci. Rep.">
        <title>Triclosan Resistome from Metagenome Reveals Diverse Enoyl Acyl Carrier Protein Reductases and Selective Enrichment of Triclosan Resistance Genes.</title>
        <authorList>
            <person name="Khan R."/>
            <person name="Kong H.G."/>
            <person name="Jung Y.H."/>
            <person name="Choi J."/>
            <person name="Baek K.Y."/>
            <person name="Hwang E.C."/>
            <person name="Lee S.W."/>
        </authorList>
    </citation>
    <scope>NUCLEOTIDE SEQUENCE</scope>
</reference>
<feature type="domain" description="OmpA-like" evidence="7">
    <location>
        <begin position="370"/>
        <end position="487"/>
    </location>
</feature>
<dbReference type="SUPFAM" id="SSF103088">
    <property type="entry name" value="OmpA-like"/>
    <property type="match status" value="1"/>
</dbReference>
<dbReference type="GO" id="GO:0007155">
    <property type="term" value="P:cell adhesion"/>
    <property type="evidence" value="ECO:0007669"/>
    <property type="project" value="InterPro"/>
</dbReference>
<evidence type="ECO:0000313" key="8">
    <source>
        <dbReference type="EMBL" id="AOR51117.1"/>
    </source>
</evidence>
<feature type="compositionally biased region" description="Basic and acidic residues" evidence="6">
    <location>
        <begin position="245"/>
        <end position="264"/>
    </location>
</feature>
<dbReference type="InterPro" id="IPR036737">
    <property type="entry name" value="OmpA-like_sf"/>
</dbReference>
<dbReference type="Gene3D" id="4.10.1080.10">
    <property type="entry name" value="TSP type-3 repeat"/>
    <property type="match status" value="1"/>
</dbReference>
<evidence type="ECO:0000256" key="2">
    <source>
        <dbReference type="ARBA" id="ARBA00022729"/>
    </source>
</evidence>
<evidence type="ECO:0000256" key="5">
    <source>
        <dbReference type="PROSITE-ProRule" id="PRU00473"/>
    </source>
</evidence>
<evidence type="ECO:0000256" key="3">
    <source>
        <dbReference type="ARBA" id="ARBA00023136"/>
    </source>
</evidence>
<dbReference type="CDD" id="cd07185">
    <property type="entry name" value="OmpA_C-like"/>
    <property type="match status" value="1"/>
</dbReference>
<dbReference type="Pfam" id="PF02412">
    <property type="entry name" value="TSP_3"/>
    <property type="match status" value="3"/>
</dbReference>
<dbReference type="PRINTS" id="PR01023">
    <property type="entry name" value="NAFLGMOTY"/>
</dbReference>
<dbReference type="PROSITE" id="PS51123">
    <property type="entry name" value="OMPA_2"/>
    <property type="match status" value="1"/>
</dbReference>
<dbReference type="PRINTS" id="PR01021">
    <property type="entry name" value="OMPADOMAIN"/>
</dbReference>
<dbReference type="Pfam" id="PF00691">
    <property type="entry name" value="OmpA"/>
    <property type="match status" value="1"/>
</dbReference>
<dbReference type="GO" id="GO:0005509">
    <property type="term" value="F:calcium ion binding"/>
    <property type="evidence" value="ECO:0007669"/>
    <property type="project" value="InterPro"/>
</dbReference>
<evidence type="ECO:0000259" key="7">
    <source>
        <dbReference type="PROSITE" id="PS51123"/>
    </source>
</evidence>
<dbReference type="InterPro" id="IPR003367">
    <property type="entry name" value="Thrombospondin_3-like_rpt"/>
</dbReference>
<dbReference type="SUPFAM" id="SSF103647">
    <property type="entry name" value="TSP type-3 repeat"/>
    <property type="match status" value="2"/>
</dbReference>
<dbReference type="GO" id="GO:0009279">
    <property type="term" value="C:cell outer membrane"/>
    <property type="evidence" value="ECO:0007669"/>
    <property type="project" value="UniProtKB-SubCell"/>
</dbReference>
<name>A0A1C9U4Q3_9BACT</name>